<organism evidence="1">
    <name type="scientific">Anguilla anguilla</name>
    <name type="common">European freshwater eel</name>
    <name type="synonym">Muraena anguilla</name>
    <dbReference type="NCBI Taxonomy" id="7936"/>
    <lineage>
        <taxon>Eukaryota</taxon>
        <taxon>Metazoa</taxon>
        <taxon>Chordata</taxon>
        <taxon>Craniata</taxon>
        <taxon>Vertebrata</taxon>
        <taxon>Euteleostomi</taxon>
        <taxon>Actinopterygii</taxon>
        <taxon>Neopterygii</taxon>
        <taxon>Teleostei</taxon>
        <taxon>Anguilliformes</taxon>
        <taxon>Anguillidae</taxon>
        <taxon>Anguilla</taxon>
    </lineage>
</organism>
<dbReference type="EMBL" id="GBXM01013006">
    <property type="protein sequence ID" value="JAH95571.1"/>
    <property type="molecule type" value="Transcribed_RNA"/>
</dbReference>
<name>A0A0E9WZD5_ANGAN</name>
<evidence type="ECO:0000313" key="1">
    <source>
        <dbReference type="EMBL" id="JAH95571.1"/>
    </source>
</evidence>
<sequence length="106" mass="12067">MRASLNIKGFFHEHSTVRAKHAARALQRLYRNNGVCICTKPAQFTSTKHLTGSISLLGETFKIKLRTETGSSAHVLHCVKCTYVYRITTYKIKHSQKTKVCQCLRN</sequence>
<proteinExistence type="predicted"/>
<reference evidence="1" key="1">
    <citation type="submission" date="2014-11" db="EMBL/GenBank/DDBJ databases">
        <authorList>
            <person name="Amaro Gonzalez C."/>
        </authorList>
    </citation>
    <scope>NUCLEOTIDE SEQUENCE</scope>
</reference>
<protein>
    <submittedName>
        <fullName evidence="1">Uncharacterized protein</fullName>
    </submittedName>
</protein>
<accession>A0A0E9WZD5</accession>
<dbReference type="AlphaFoldDB" id="A0A0E9WZD5"/>
<reference evidence="1" key="2">
    <citation type="journal article" date="2015" name="Fish Shellfish Immunol.">
        <title>Early steps in the European eel (Anguilla anguilla)-Vibrio vulnificus interaction in the gills: Role of the RtxA13 toxin.</title>
        <authorList>
            <person name="Callol A."/>
            <person name="Pajuelo D."/>
            <person name="Ebbesson L."/>
            <person name="Teles M."/>
            <person name="MacKenzie S."/>
            <person name="Amaro C."/>
        </authorList>
    </citation>
    <scope>NUCLEOTIDE SEQUENCE</scope>
</reference>